<dbReference type="Pfam" id="PF18962">
    <property type="entry name" value="Por_Secre_tail"/>
    <property type="match status" value="1"/>
</dbReference>
<reference evidence="5" key="1">
    <citation type="journal article" date="2019" name="Int. J. Syst. Evol. Microbiol.">
        <title>The Global Catalogue of Microorganisms (GCM) 10K type strain sequencing project: providing services to taxonomists for standard genome sequencing and annotation.</title>
        <authorList>
            <consortium name="The Broad Institute Genomics Platform"/>
            <consortium name="The Broad Institute Genome Sequencing Center for Infectious Disease"/>
            <person name="Wu L."/>
            <person name="Ma J."/>
        </authorList>
    </citation>
    <scope>NUCLEOTIDE SEQUENCE [LARGE SCALE GENOMIC DNA]</scope>
    <source>
        <strain evidence="5">KCTC 42585</strain>
    </source>
</reference>
<evidence type="ECO:0000256" key="2">
    <source>
        <dbReference type="SAM" id="SignalP"/>
    </source>
</evidence>
<dbReference type="InterPro" id="IPR026444">
    <property type="entry name" value="Secre_tail"/>
</dbReference>
<name>A0ABW5J132_9FLAO</name>
<dbReference type="EMBL" id="JBHULT010000010">
    <property type="protein sequence ID" value="MFD2518839.1"/>
    <property type="molecule type" value="Genomic_DNA"/>
</dbReference>
<sequence>MRRIIPFLTCLFAAQLCFSQLFVSPSDSNRDHYLFIKGTVLFVEKEVHLNKNIIPGNAASIYLRGNAQLVQGSQQVPNSGNGQLSLYQTGSSNAYDYNYWASPVGNSAGKNGFFGLEMFYSPQTILHSIPAETTSALNGKANPLSVSNRWIYTYTGEDYSHWQYAGAGTNIPAGHGFSMKGTEGIDPTVIEGRANNPGNAQRYDFRGRPNSGDIEVAVPQGNFVLTGNPYPSTLDLSRFLLENSGTGNMETSCYGTIERNNATTGIAYFWDSAENGSSHYLADYIGGYGAFSPVAPCTMGIYEVPIFISYGEKQATTGMKGNQQNLRFLPIAQGFMVEGAGGSPAVFTNSQRVFINSEEQSSIKKAVPVAGKSSTSEKVSVIPRVRIQAKINDEYVRSLSLAFWPEASVGVDPGMDAPVYDLAPADVGFLFGESSYVIDVRPFNVTEKIPLYLNAEHTETDFEISAGQPEDLHLENIYILDRQTNQYHSIKGDIFKISLAPGNHSGRFSLAFMTEYEAAALPTIPQSFEDDAEDVGFSVLQNNYLKELEIISNSAQGVRSVELYDLMGKRIFFRSNFENRRSIGISTAQLVSGVYIVKVSCMNNSKNSKKIIVFNP</sequence>
<evidence type="ECO:0000256" key="1">
    <source>
        <dbReference type="ARBA" id="ARBA00022729"/>
    </source>
</evidence>
<feature type="chain" id="PRO_5047069966" evidence="2">
    <location>
        <begin position="24"/>
        <end position="616"/>
    </location>
</feature>
<evidence type="ECO:0000313" key="4">
    <source>
        <dbReference type="EMBL" id="MFD2518839.1"/>
    </source>
</evidence>
<keyword evidence="5" id="KW-1185">Reference proteome</keyword>
<gene>
    <name evidence="4" type="ORF">ACFSTG_13105</name>
</gene>
<proteinExistence type="predicted"/>
<keyword evidence="1 2" id="KW-0732">Signal</keyword>
<comment type="caution">
    <text evidence="4">The sequence shown here is derived from an EMBL/GenBank/DDBJ whole genome shotgun (WGS) entry which is preliminary data.</text>
</comment>
<protein>
    <submittedName>
        <fullName evidence="4">T9SS type A sorting domain-containing protein</fullName>
    </submittedName>
</protein>
<evidence type="ECO:0000259" key="3">
    <source>
        <dbReference type="Pfam" id="PF18962"/>
    </source>
</evidence>
<dbReference type="Proteomes" id="UP001597468">
    <property type="component" value="Unassembled WGS sequence"/>
</dbReference>
<dbReference type="NCBIfam" id="TIGR04183">
    <property type="entry name" value="Por_Secre_tail"/>
    <property type="match status" value="1"/>
</dbReference>
<feature type="signal peptide" evidence="2">
    <location>
        <begin position="1"/>
        <end position="23"/>
    </location>
</feature>
<evidence type="ECO:0000313" key="5">
    <source>
        <dbReference type="Proteomes" id="UP001597468"/>
    </source>
</evidence>
<organism evidence="4 5">
    <name type="scientific">Salinimicrobium flavum</name>
    <dbReference type="NCBI Taxonomy" id="1737065"/>
    <lineage>
        <taxon>Bacteria</taxon>
        <taxon>Pseudomonadati</taxon>
        <taxon>Bacteroidota</taxon>
        <taxon>Flavobacteriia</taxon>
        <taxon>Flavobacteriales</taxon>
        <taxon>Flavobacteriaceae</taxon>
        <taxon>Salinimicrobium</taxon>
    </lineage>
</organism>
<feature type="domain" description="Secretion system C-terminal sorting" evidence="3">
    <location>
        <begin position="548"/>
        <end position="613"/>
    </location>
</feature>
<dbReference type="RefSeq" id="WP_380753706.1">
    <property type="nucleotide sequence ID" value="NZ_JBHULT010000010.1"/>
</dbReference>
<accession>A0ABW5J132</accession>